<reference evidence="1 2" key="1">
    <citation type="submission" date="2016-06" db="EMBL/GenBank/DDBJ databases">
        <title>Comparative genomics of the ectomycorrhizal sister species Rhizopogon vinicolor and Rhizopogon vesiculosus (Basidiomycota: Boletales) reveals a divergence of the mating type B locus.</title>
        <authorList>
            <consortium name="DOE Joint Genome Institute"/>
            <person name="Mujic A.B."/>
            <person name="Kuo A."/>
            <person name="Tritt A."/>
            <person name="Lipzen A."/>
            <person name="Chen C."/>
            <person name="Johnson J."/>
            <person name="Sharma A."/>
            <person name="Barry K."/>
            <person name="Grigoriev I.V."/>
            <person name="Spatafora J.W."/>
        </authorList>
    </citation>
    <scope>NUCLEOTIDE SEQUENCE [LARGE SCALE GENOMIC DNA]</scope>
    <source>
        <strain evidence="1 2">AM-OR11-026</strain>
    </source>
</reference>
<organism evidence="1 2">
    <name type="scientific">Rhizopogon vinicolor AM-OR11-026</name>
    <dbReference type="NCBI Taxonomy" id="1314800"/>
    <lineage>
        <taxon>Eukaryota</taxon>
        <taxon>Fungi</taxon>
        <taxon>Dikarya</taxon>
        <taxon>Basidiomycota</taxon>
        <taxon>Agaricomycotina</taxon>
        <taxon>Agaricomycetes</taxon>
        <taxon>Agaricomycetidae</taxon>
        <taxon>Boletales</taxon>
        <taxon>Suillineae</taxon>
        <taxon>Rhizopogonaceae</taxon>
        <taxon>Rhizopogon</taxon>
    </lineage>
</organism>
<protein>
    <submittedName>
        <fullName evidence="1">Uncharacterized protein</fullName>
    </submittedName>
</protein>
<dbReference type="EMBL" id="KV448267">
    <property type="protein sequence ID" value="OAX38989.1"/>
    <property type="molecule type" value="Genomic_DNA"/>
</dbReference>
<dbReference type="OrthoDB" id="2691562at2759"/>
<proteinExistence type="predicted"/>
<name>A0A1B7N2A4_9AGAM</name>
<gene>
    <name evidence="1" type="ORF">K503DRAFT_769909</name>
</gene>
<sequence>MDRPPVTFRGLFAALRHCPHLEYPQVYINAVNVDIDPEAESFRYTYLAELDVCSARIRNIDAVTRIVYSMLPRIAHVGPDRIRLLGWKEVNELKSWRCGES</sequence>
<accession>A0A1B7N2A4</accession>
<dbReference type="Proteomes" id="UP000092154">
    <property type="component" value="Unassembled WGS sequence"/>
</dbReference>
<keyword evidence="2" id="KW-1185">Reference proteome</keyword>
<dbReference type="InParanoid" id="A0A1B7N2A4"/>
<evidence type="ECO:0000313" key="2">
    <source>
        <dbReference type="Proteomes" id="UP000092154"/>
    </source>
</evidence>
<dbReference type="AlphaFoldDB" id="A0A1B7N2A4"/>
<evidence type="ECO:0000313" key="1">
    <source>
        <dbReference type="EMBL" id="OAX38989.1"/>
    </source>
</evidence>